<evidence type="ECO:0000313" key="2">
    <source>
        <dbReference type="EMBL" id="CAF5138746.1"/>
    </source>
</evidence>
<evidence type="ECO:0000313" key="1">
    <source>
        <dbReference type="EMBL" id="CAF5081519.1"/>
    </source>
</evidence>
<feature type="non-terminal residue" evidence="2">
    <location>
        <position position="40"/>
    </location>
</feature>
<reference evidence="2" key="1">
    <citation type="submission" date="2021-02" db="EMBL/GenBank/DDBJ databases">
        <authorList>
            <person name="Nowell W R."/>
        </authorList>
    </citation>
    <scope>NUCLEOTIDE SEQUENCE</scope>
</reference>
<sequence length="40" mass="4461">MSSTRKLTPLDKFLNSIDSDNNCEPSSVNKPPAYFLAEET</sequence>
<proteinExistence type="predicted"/>
<dbReference type="Proteomes" id="UP000681720">
    <property type="component" value="Unassembled WGS sequence"/>
</dbReference>
<accession>A0A8S3FTE3</accession>
<evidence type="ECO:0000313" key="3">
    <source>
        <dbReference type="Proteomes" id="UP000681720"/>
    </source>
</evidence>
<dbReference type="AlphaFoldDB" id="A0A8S3FTE3"/>
<organism evidence="2 3">
    <name type="scientific">Rotaria magnacalcarata</name>
    <dbReference type="NCBI Taxonomy" id="392030"/>
    <lineage>
        <taxon>Eukaryota</taxon>
        <taxon>Metazoa</taxon>
        <taxon>Spiralia</taxon>
        <taxon>Gnathifera</taxon>
        <taxon>Rotifera</taxon>
        <taxon>Eurotatoria</taxon>
        <taxon>Bdelloidea</taxon>
        <taxon>Philodinida</taxon>
        <taxon>Philodinidae</taxon>
        <taxon>Rotaria</taxon>
    </lineage>
</organism>
<dbReference type="EMBL" id="CAJOBI010239250">
    <property type="protein sequence ID" value="CAF5081519.1"/>
    <property type="molecule type" value="Genomic_DNA"/>
</dbReference>
<dbReference type="Proteomes" id="UP000676336">
    <property type="component" value="Unassembled WGS sequence"/>
</dbReference>
<comment type="caution">
    <text evidence="2">The sequence shown here is derived from an EMBL/GenBank/DDBJ whole genome shotgun (WGS) entry which is preliminary data.</text>
</comment>
<protein>
    <submittedName>
        <fullName evidence="2">Uncharacterized protein</fullName>
    </submittedName>
</protein>
<name>A0A8S3FTE3_9BILA</name>
<dbReference type="EMBL" id="CAJOBJ010276793">
    <property type="protein sequence ID" value="CAF5138746.1"/>
    <property type="molecule type" value="Genomic_DNA"/>
</dbReference>
<gene>
    <name evidence="2" type="ORF">GIL414_LOCUS64373</name>
    <name evidence="1" type="ORF">SMN809_LOCUS60799</name>
</gene>